<gene>
    <name evidence="2" type="ORF">chiPu_0012404</name>
</gene>
<keyword evidence="3" id="KW-1185">Reference proteome</keyword>
<protein>
    <submittedName>
        <fullName evidence="2">Uncharacterized protein</fullName>
    </submittedName>
</protein>
<dbReference type="SUPFAM" id="SSF54403">
    <property type="entry name" value="Cystatin/monellin"/>
    <property type="match status" value="1"/>
</dbReference>
<dbReference type="Proteomes" id="UP000287033">
    <property type="component" value="Unassembled WGS sequence"/>
</dbReference>
<name>A0A401SU96_CHIPU</name>
<dbReference type="Gene3D" id="3.10.450.10">
    <property type="match status" value="1"/>
</dbReference>
<accession>A0A401SU96</accession>
<dbReference type="Pfam" id="PF07448">
    <property type="entry name" value="Spp-24"/>
    <property type="match status" value="1"/>
</dbReference>
<dbReference type="InterPro" id="IPR046350">
    <property type="entry name" value="Cystatin_sf"/>
</dbReference>
<proteinExistence type="predicted"/>
<evidence type="ECO:0000256" key="1">
    <source>
        <dbReference type="SAM" id="MobiDB-lite"/>
    </source>
</evidence>
<feature type="region of interest" description="Disordered" evidence="1">
    <location>
        <begin position="126"/>
        <end position="156"/>
    </location>
</feature>
<organism evidence="2 3">
    <name type="scientific">Chiloscyllium punctatum</name>
    <name type="common">Brownbanded bambooshark</name>
    <name type="synonym">Hemiscyllium punctatum</name>
    <dbReference type="NCBI Taxonomy" id="137246"/>
    <lineage>
        <taxon>Eukaryota</taxon>
        <taxon>Metazoa</taxon>
        <taxon>Chordata</taxon>
        <taxon>Craniata</taxon>
        <taxon>Vertebrata</taxon>
        <taxon>Chondrichthyes</taxon>
        <taxon>Elasmobranchii</taxon>
        <taxon>Galeomorphii</taxon>
        <taxon>Galeoidea</taxon>
        <taxon>Orectolobiformes</taxon>
        <taxon>Hemiscylliidae</taxon>
        <taxon>Chiloscyllium</taxon>
    </lineage>
</organism>
<sequence length="156" mass="16794">MLARAHRSKERELRIKATDLGEGATDFEFVIDVQETVCAVNSGLDPSNCTLLTTPNAKTATCTSHVEVRRNESPFVMKHLHKDLLILRIGDITDNFYVRDMAEVEDTDIAGRDMVQDGGIGGGVAGADEGVTDGIATGTTEDTEKAGRTGESKIQI</sequence>
<dbReference type="GO" id="GO:0046849">
    <property type="term" value="P:bone remodeling"/>
    <property type="evidence" value="ECO:0007669"/>
    <property type="project" value="InterPro"/>
</dbReference>
<evidence type="ECO:0000313" key="2">
    <source>
        <dbReference type="EMBL" id="GCC33933.1"/>
    </source>
</evidence>
<dbReference type="AlphaFoldDB" id="A0A401SU96"/>
<dbReference type="EMBL" id="BEZZ01000554">
    <property type="protein sequence ID" value="GCC33933.1"/>
    <property type="molecule type" value="Genomic_DNA"/>
</dbReference>
<dbReference type="GO" id="GO:0005576">
    <property type="term" value="C:extracellular region"/>
    <property type="evidence" value="ECO:0007669"/>
    <property type="project" value="InterPro"/>
</dbReference>
<reference evidence="2 3" key="1">
    <citation type="journal article" date="2018" name="Nat. Ecol. Evol.">
        <title>Shark genomes provide insights into elasmobranch evolution and the origin of vertebrates.</title>
        <authorList>
            <person name="Hara Y"/>
            <person name="Yamaguchi K"/>
            <person name="Onimaru K"/>
            <person name="Kadota M"/>
            <person name="Koyanagi M"/>
            <person name="Keeley SD"/>
            <person name="Tatsumi K"/>
            <person name="Tanaka K"/>
            <person name="Motone F"/>
            <person name="Kageyama Y"/>
            <person name="Nozu R"/>
            <person name="Adachi N"/>
            <person name="Nishimura O"/>
            <person name="Nakagawa R"/>
            <person name="Tanegashima C"/>
            <person name="Kiyatake I"/>
            <person name="Matsumoto R"/>
            <person name="Murakumo K"/>
            <person name="Nishida K"/>
            <person name="Terakita A"/>
            <person name="Kuratani S"/>
            <person name="Sato K"/>
            <person name="Hyodo S Kuraku.S."/>
        </authorList>
    </citation>
    <scope>NUCLEOTIDE SEQUENCE [LARGE SCALE GENOMIC DNA]</scope>
</reference>
<evidence type="ECO:0000313" key="3">
    <source>
        <dbReference type="Proteomes" id="UP000287033"/>
    </source>
</evidence>
<dbReference type="InterPro" id="IPR010892">
    <property type="entry name" value="Spp-24"/>
</dbReference>
<feature type="compositionally biased region" description="Basic and acidic residues" evidence="1">
    <location>
        <begin position="142"/>
        <end position="156"/>
    </location>
</feature>
<comment type="caution">
    <text evidence="2">The sequence shown here is derived from an EMBL/GenBank/DDBJ whole genome shotgun (WGS) entry which is preliminary data.</text>
</comment>